<feature type="domain" description="PLD phosphodiesterase" evidence="12">
    <location>
        <begin position="467"/>
        <end position="498"/>
    </location>
</feature>
<evidence type="ECO:0000256" key="5">
    <source>
        <dbReference type="ARBA" id="ARBA00012027"/>
    </source>
</evidence>
<comment type="similarity">
    <text evidence="4">Belongs to the phospholipase D family.</text>
</comment>
<dbReference type="Pfam" id="PF13091">
    <property type="entry name" value="PLDc_2"/>
    <property type="match status" value="2"/>
</dbReference>
<evidence type="ECO:0000313" key="13">
    <source>
        <dbReference type="EMBL" id="MVT68621.1"/>
    </source>
</evidence>
<name>A0A844T0I6_9BRAD</name>
<evidence type="ECO:0000256" key="3">
    <source>
        <dbReference type="ARBA" id="ARBA00004613"/>
    </source>
</evidence>
<comment type="subcellular location">
    <subcellularLocation>
        <location evidence="3">Secreted</location>
    </subcellularLocation>
</comment>
<dbReference type="GO" id="GO:0016891">
    <property type="term" value="F:RNA endonuclease activity producing 5'-phosphomonoesters, hydrolytic mechanism"/>
    <property type="evidence" value="ECO:0007669"/>
    <property type="project" value="TreeGrafter"/>
</dbReference>
<dbReference type="Gene3D" id="3.30.870.10">
    <property type="entry name" value="Endonuclease Chain A"/>
    <property type="match status" value="2"/>
</dbReference>
<protein>
    <recommendedName>
        <fullName evidence="6">Phospholipase D</fullName>
        <ecNumber evidence="5">3.1.4.4</ecNumber>
    </recommendedName>
    <alternativeName>
        <fullName evidence="11">Choline phosphatase</fullName>
    </alternativeName>
</protein>
<dbReference type="PROSITE" id="PS50035">
    <property type="entry name" value="PLD"/>
    <property type="match status" value="1"/>
</dbReference>
<keyword evidence="7" id="KW-0964">Secreted</keyword>
<gene>
    <name evidence="13" type="ORF">GPL21_26340</name>
</gene>
<evidence type="ECO:0000256" key="7">
    <source>
        <dbReference type="ARBA" id="ARBA00022525"/>
    </source>
</evidence>
<dbReference type="GO" id="GO:0016042">
    <property type="term" value="P:lipid catabolic process"/>
    <property type="evidence" value="ECO:0007669"/>
    <property type="project" value="UniProtKB-KW"/>
</dbReference>
<evidence type="ECO:0000256" key="10">
    <source>
        <dbReference type="ARBA" id="ARBA00023098"/>
    </source>
</evidence>
<sequence>MSTGYFSSGIWSITMISTIQAFPTTDGILVVWEVAAMIPDCLGFALYRQQQGKSATVVDTWVGFEDQAQDHKPGEHQPSTEWPVQKTNWTDFLAPTDAPVRYGVVPVLKDGATKVKPAYSAPATWTEYVSAMPSGPLKPWFNRGTISAQWLSRAIGKDKKPAQTLEKAISTKGNKIRDFLKGQLGARLLALLAEAKKSKRDVYLALYELNDPELIAALTAMKGKAHVVLGNSTGKSDATAKDTEKNAGVLKKAGVDIVRRKIAPSRYAHNKFAVFCDGAQKPKVVWTGSTNWTRTGLCTQNNNGLEITDDKVAAAYHDHWKAIYADGSKSPKALAVAGDHEWPFTIGKSRLSVWFTPTTKSGDLKEATKMIEDTEHGAVCLMLNPGNKGLLGPILEKAQDKKLYVRGVLNNFPAQGKDSPKDQLQLLAGDGQQQVFKGKQIADVIRPAGIDKTADWWEHEIKNTGKFMIAVHSKVIVLDPAGKNPVVMTGSHNFSDRASTKNDDNLVIIRGDSQLALTYAARIVSIYGQYRWQAWRNTPEGQKDKGLKRSDTWLSNRIGKGWAQTETRFWLGTA</sequence>
<evidence type="ECO:0000313" key="14">
    <source>
        <dbReference type="Proteomes" id="UP000436468"/>
    </source>
</evidence>
<evidence type="ECO:0000256" key="2">
    <source>
        <dbReference type="ARBA" id="ARBA00003145"/>
    </source>
</evidence>
<dbReference type="AlphaFoldDB" id="A0A844T0I6"/>
<dbReference type="EMBL" id="WQNF01000022">
    <property type="protein sequence ID" value="MVT68621.1"/>
    <property type="molecule type" value="Genomic_DNA"/>
</dbReference>
<evidence type="ECO:0000256" key="1">
    <source>
        <dbReference type="ARBA" id="ARBA00000798"/>
    </source>
</evidence>
<comment type="catalytic activity">
    <reaction evidence="1">
        <text>a 1,2-diacyl-sn-glycero-3-phosphocholine + H2O = a 1,2-diacyl-sn-glycero-3-phosphate + choline + H(+)</text>
        <dbReference type="Rhea" id="RHEA:14445"/>
        <dbReference type="ChEBI" id="CHEBI:15354"/>
        <dbReference type="ChEBI" id="CHEBI:15377"/>
        <dbReference type="ChEBI" id="CHEBI:15378"/>
        <dbReference type="ChEBI" id="CHEBI:57643"/>
        <dbReference type="ChEBI" id="CHEBI:58608"/>
        <dbReference type="EC" id="3.1.4.4"/>
    </reaction>
</comment>
<dbReference type="PANTHER" id="PTHR43856:SF1">
    <property type="entry name" value="MITOCHONDRIAL CARDIOLIPIN HYDROLASE"/>
    <property type="match status" value="1"/>
</dbReference>
<comment type="function">
    <text evidence="2">Could be a virulence factor.</text>
</comment>
<evidence type="ECO:0000256" key="11">
    <source>
        <dbReference type="ARBA" id="ARBA00029594"/>
    </source>
</evidence>
<dbReference type="InterPro" id="IPR025202">
    <property type="entry name" value="PLD-like_dom"/>
</dbReference>
<evidence type="ECO:0000259" key="12">
    <source>
        <dbReference type="PROSITE" id="PS50035"/>
    </source>
</evidence>
<evidence type="ECO:0000256" key="9">
    <source>
        <dbReference type="ARBA" id="ARBA00022963"/>
    </source>
</evidence>
<dbReference type="GO" id="GO:0004630">
    <property type="term" value="F:phospholipase D activity"/>
    <property type="evidence" value="ECO:0007669"/>
    <property type="project" value="UniProtKB-EC"/>
</dbReference>
<dbReference type="InterPro" id="IPR051406">
    <property type="entry name" value="PLD_domain"/>
</dbReference>
<keyword evidence="10" id="KW-0443">Lipid metabolism</keyword>
<comment type="caution">
    <text evidence="13">The sequence shown here is derived from an EMBL/GenBank/DDBJ whole genome shotgun (WGS) entry which is preliminary data.</text>
</comment>
<evidence type="ECO:0000256" key="4">
    <source>
        <dbReference type="ARBA" id="ARBA00008664"/>
    </source>
</evidence>
<dbReference type="PANTHER" id="PTHR43856">
    <property type="entry name" value="CARDIOLIPIN HYDROLASE"/>
    <property type="match status" value="1"/>
</dbReference>
<reference evidence="13 14" key="1">
    <citation type="submission" date="2019-12" db="EMBL/GenBank/DDBJ databases">
        <title>Draft genome sequences Bradyrhizobium cajani AMBPC1010, Bradyrhizobium pachyrhizi AMBPC1040 and Bradyrhizobium yuanmingense ALSPC3051, three plant growth promoting strains isolated from nodules of Cajanus cajan L. in Dominican Republic.</title>
        <authorList>
            <person name="Flores-Felix J.D."/>
            <person name="Araujo J."/>
            <person name="Diaz-Alcantara C."/>
            <person name="Gonzalez-Andres F."/>
            <person name="Velazquez E."/>
        </authorList>
    </citation>
    <scope>NUCLEOTIDE SEQUENCE [LARGE SCALE GENOMIC DNA]</scope>
    <source>
        <strain evidence="13 14">1040</strain>
    </source>
</reference>
<evidence type="ECO:0000256" key="8">
    <source>
        <dbReference type="ARBA" id="ARBA00022801"/>
    </source>
</evidence>
<dbReference type="SUPFAM" id="SSF56024">
    <property type="entry name" value="Phospholipase D/nuclease"/>
    <property type="match status" value="2"/>
</dbReference>
<dbReference type="Proteomes" id="UP000436468">
    <property type="component" value="Unassembled WGS sequence"/>
</dbReference>
<dbReference type="EC" id="3.1.4.4" evidence="5"/>
<accession>A0A844T0I6</accession>
<keyword evidence="9" id="KW-0442">Lipid degradation</keyword>
<dbReference type="InterPro" id="IPR001736">
    <property type="entry name" value="PLipase_D/transphosphatidylase"/>
</dbReference>
<organism evidence="13 14">
    <name type="scientific">Bradyrhizobium pachyrhizi</name>
    <dbReference type="NCBI Taxonomy" id="280333"/>
    <lineage>
        <taxon>Bacteria</taxon>
        <taxon>Pseudomonadati</taxon>
        <taxon>Pseudomonadota</taxon>
        <taxon>Alphaproteobacteria</taxon>
        <taxon>Hyphomicrobiales</taxon>
        <taxon>Nitrobacteraceae</taxon>
        <taxon>Bradyrhizobium</taxon>
    </lineage>
</organism>
<keyword evidence="8" id="KW-0378">Hydrolase</keyword>
<dbReference type="GO" id="GO:0005576">
    <property type="term" value="C:extracellular region"/>
    <property type="evidence" value="ECO:0007669"/>
    <property type="project" value="UniProtKB-SubCell"/>
</dbReference>
<keyword evidence="14" id="KW-1185">Reference proteome</keyword>
<evidence type="ECO:0000256" key="6">
    <source>
        <dbReference type="ARBA" id="ARBA00018392"/>
    </source>
</evidence>
<dbReference type="GO" id="GO:0006793">
    <property type="term" value="P:phosphorus metabolic process"/>
    <property type="evidence" value="ECO:0007669"/>
    <property type="project" value="UniProtKB-ARBA"/>
</dbReference>
<proteinExistence type="inferred from homology"/>